<keyword evidence="5 7" id="KW-0472">Membrane</keyword>
<keyword evidence="4 7" id="KW-1133">Transmembrane helix</keyword>
<reference evidence="9 10" key="1">
    <citation type="submission" date="2017-06" db="EMBL/GenBank/DDBJ databases">
        <authorList>
            <person name="Kim H.J."/>
            <person name="Triplett B.A."/>
        </authorList>
    </citation>
    <scope>NUCLEOTIDE SEQUENCE [LARGE SCALE GENOMIC DNA]</scope>
    <source>
        <strain evidence="9 10">DSM 14713</strain>
    </source>
</reference>
<dbReference type="AlphaFoldDB" id="A0A250IK49"/>
<feature type="transmembrane region" description="Helical" evidence="7">
    <location>
        <begin position="459"/>
        <end position="476"/>
    </location>
</feature>
<dbReference type="KEGG" id="mbd:MEBOL_005631"/>
<dbReference type="GO" id="GO:0005886">
    <property type="term" value="C:plasma membrane"/>
    <property type="evidence" value="ECO:0007669"/>
    <property type="project" value="UniProtKB-SubCell"/>
</dbReference>
<evidence type="ECO:0000256" key="1">
    <source>
        <dbReference type="ARBA" id="ARBA00004651"/>
    </source>
</evidence>
<evidence type="ECO:0000256" key="7">
    <source>
        <dbReference type="SAM" id="Phobius"/>
    </source>
</evidence>
<comment type="similarity">
    <text evidence="6">Belongs to the YccS/YhfK family.</text>
</comment>
<feature type="transmembrane region" description="Helical" evidence="7">
    <location>
        <begin position="147"/>
        <end position="167"/>
    </location>
</feature>
<dbReference type="OrthoDB" id="138020at2"/>
<evidence type="ECO:0000256" key="4">
    <source>
        <dbReference type="ARBA" id="ARBA00022989"/>
    </source>
</evidence>
<dbReference type="RefSeq" id="WP_095980377.1">
    <property type="nucleotide sequence ID" value="NZ_CP022163.1"/>
</dbReference>
<dbReference type="Proteomes" id="UP000217289">
    <property type="component" value="Chromosome"/>
</dbReference>
<evidence type="ECO:0000256" key="3">
    <source>
        <dbReference type="ARBA" id="ARBA00022692"/>
    </source>
</evidence>
<proteinExistence type="inferred from homology"/>
<evidence type="ECO:0000313" key="10">
    <source>
        <dbReference type="Proteomes" id="UP000217289"/>
    </source>
</evidence>
<accession>A0A250IK49</accession>
<feature type="transmembrane region" description="Helical" evidence="7">
    <location>
        <begin position="76"/>
        <end position="107"/>
    </location>
</feature>
<keyword evidence="10" id="KW-1185">Reference proteome</keyword>
<protein>
    <recommendedName>
        <fullName evidence="8">Integral membrane bound transporter domain-containing protein</fullName>
    </recommendedName>
</protein>
<feature type="transmembrane region" description="Helical" evidence="7">
    <location>
        <begin position="21"/>
        <end position="41"/>
    </location>
</feature>
<keyword evidence="2" id="KW-1003">Cell membrane</keyword>
<evidence type="ECO:0000256" key="6">
    <source>
        <dbReference type="ARBA" id="ARBA00043993"/>
    </source>
</evidence>
<evidence type="ECO:0000256" key="5">
    <source>
        <dbReference type="ARBA" id="ARBA00023136"/>
    </source>
</evidence>
<dbReference type="InterPro" id="IPR049453">
    <property type="entry name" value="Memb_transporter_dom"/>
</dbReference>
<feature type="transmembrane region" description="Helical" evidence="7">
    <location>
        <begin position="393"/>
        <end position="414"/>
    </location>
</feature>
<dbReference type="PANTHER" id="PTHR30509:SF9">
    <property type="entry name" value="MULTIDRUG RESISTANCE PROTEIN MDTO"/>
    <property type="match status" value="1"/>
</dbReference>
<evidence type="ECO:0000256" key="2">
    <source>
        <dbReference type="ARBA" id="ARBA00022475"/>
    </source>
</evidence>
<comment type="subcellular location">
    <subcellularLocation>
        <location evidence="1">Cell membrane</location>
        <topology evidence="1">Multi-pass membrane protein</topology>
    </subcellularLocation>
</comment>
<feature type="domain" description="Integral membrane bound transporter" evidence="8">
    <location>
        <begin position="402"/>
        <end position="521"/>
    </location>
</feature>
<name>A0A250IK49_9BACT</name>
<evidence type="ECO:0000259" key="8">
    <source>
        <dbReference type="Pfam" id="PF13515"/>
    </source>
</evidence>
<gene>
    <name evidence="9" type="ORF">MEBOL_005631</name>
</gene>
<dbReference type="PANTHER" id="PTHR30509">
    <property type="entry name" value="P-HYDROXYBENZOIC ACID EFFLUX PUMP SUBUNIT-RELATED"/>
    <property type="match status" value="1"/>
</dbReference>
<evidence type="ECO:0000313" key="9">
    <source>
        <dbReference type="EMBL" id="ATB32155.1"/>
    </source>
</evidence>
<feature type="transmembrane region" description="Helical" evidence="7">
    <location>
        <begin position="434"/>
        <end position="452"/>
    </location>
</feature>
<organism evidence="9 10">
    <name type="scientific">Melittangium boletus DSM 14713</name>
    <dbReference type="NCBI Taxonomy" id="1294270"/>
    <lineage>
        <taxon>Bacteria</taxon>
        <taxon>Pseudomonadati</taxon>
        <taxon>Myxococcota</taxon>
        <taxon>Myxococcia</taxon>
        <taxon>Myxococcales</taxon>
        <taxon>Cystobacterineae</taxon>
        <taxon>Archangiaceae</taxon>
        <taxon>Melittangium</taxon>
    </lineage>
</organism>
<dbReference type="EMBL" id="CP022163">
    <property type="protein sequence ID" value="ATB32155.1"/>
    <property type="molecule type" value="Genomic_DNA"/>
</dbReference>
<sequence>MIRRLVEHAREVVRFAPVKPAVMAGIRAAIASVLPLALAHVLHLPGGLWMCLGGFNASFADKGGSYRARATSMGAGLIAGALAVGLGVVAGAHPVLSIAVALLWVTACSFGGAYGAAANVVGNTAASAFVVSLGLPHQELSEALQRGGFLALGALWAMFLSLVLWPIRPYGPSRLAVAQCFRAVEEYAGEVNRLFLSGAEGEAWQAVIQRHHASIRETLEVAGSTLAATRRGRGESERGEQLLVLLQIAEVMFGTVIALGDVLESLCREARDEPAWTHVERTLATFRQELLRLARGVETEGRVRELPSVEWARAPGEAARSLEEGERAALGYAFRLLAQLRDFVEAAAKTETRLAGERTAPQGPPPTWKQRVLGPLRDNLSLDSMVLRHALRVGLTTTVAVGTALAFIPSHGYWVTITVLTIMQPYTGATFLKGLQRVTGTVVGGLLAAAIASSLHSPYVILPFVFVTVAISIAIIPLNYGLYTVFLTLTFVLLAEWETGDMTLPQVRVLNTLMGGALALAGTWLLWERSERELLPEQLAAALRANREHFLLVLSDRLGSAPRRPDELFSEARRKIGLATLNAEASFQRLLSEPRRRTEPIEPLMTLLAYLRRFAASVVSVSVSPRDEVSQRIRAQVERFVDSAALALEDLAEAVHRGRVPSPPPDLLGWLRWNGQTEAELEPLLRLQLERVARRILVLHGAVSRRAAQTPLERPSAPAAHPGA</sequence>
<dbReference type="Pfam" id="PF13515">
    <property type="entry name" value="FUSC_2"/>
    <property type="match status" value="1"/>
</dbReference>
<keyword evidence="3 7" id="KW-0812">Transmembrane</keyword>